<dbReference type="Proteomes" id="UP000178370">
    <property type="component" value="Unassembled WGS sequence"/>
</dbReference>
<comment type="caution">
    <text evidence="2">The sequence shown here is derived from an EMBL/GenBank/DDBJ whole genome shotgun (WGS) entry which is preliminary data.</text>
</comment>
<keyword evidence="1" id="KW-0472">Membrane</keyword>
<dbReference type="EMBL" id="MFKV01000006">
    <property type="protein sequence ID" value="OGG50837.1"/>
    <property type="molecule type" value="Genomic_DNA"/>
</dbReference>
<evidence type="ECO:0000313" key="2">
    <source>
        <dbReference type="EMBL" id="OGG50837.1"/>
    </source>
</evidence>
<gene>
    <name evidence="2" type="ORF">A2763_00675</name>
</gene>
<reference evidence="2 3" key="1">
    <citation type="journal article" date="2016" name="Nat. Commun.">
        <title>Thousands of microbial genomes shed light on interconnected biogeochemical processes in an aquifer system.</title>
        <authorList>
            <person name="Anantharaman K."/>
            <person name="Brown C.T."/>
            <person name="Hug L.A."/>
            <person name="Sharon I."/>
            <person name="Castelle C.J."/>
            <person name="Probst A.J."/>
            <person name="Thomas B.C."/>
            <person name="Singh A."/>
            <person name="Wilkins M.J."/>
            <person name="Karaoz U."/>
            <person name="Brodie E.L."/>
            <person name="Williams K.H."/>
            <person name="Hubbard S.S."/>
            <person name="Banfield J.F."/>
        </authorList>
    </citation>
    <scope>NUCLEOTIDE SEQUENCE [LARGE SCALE GENOMIC DNA]</scope>
</reference>
<organism evidence="2 3">
    <name type="scientific">Candidatus Kaiserbacteria bacterium RIFCSPHIGHO2_01_FULL_54_36</name>
    <dbReference type="NCBI Taxonomy" id="1798482"/>
    <lineage>
        <taxon>Bacteria</taxon>
        <taxon>Candidatus Kaiseribacteriota</taxon>
    </lineage>
</organism>
<dbReference type="STRING" id="1798482.A2763_00675"/>
<protein>
    <recommendedName>
        <fullName evidence="4">PEGA domain-containing protein</fullName>
    </recommendedName>
</protein>
<keyword evidence="1" id="KW-1133">Transmembrane helix</keyword>
<feature type="transmembrane region" description="Helical" evidence="1">
    <location>
        <begin position="12"/>
        <end position="31"/>
    </location>
</feature>
<evidence type="ECO:0000313" key="3">
    <source>
        <dbReference type="Proteomes" id="UP000178370"/>
    </source>
</evidence>
<keyword evidence="1" id="KW-0812">Transmembrane</keyword>
<evidence type="ECO:0008006" key="4">
    <source>
        <dbReference type="Google" id="ProtNLM"/>
    </source>
</evidence>
<accession>A0A1F6CP14</accession>
<sequence>MQPLSKRKRRLYLYGLILVFALCVPFVMFYANGYRFKGEQGFVKTGSVIISVPETNAVVSLNGEEVGASGFLRHSFYIDDLTPGAYAVLVTREGDYPWHRTLIVEQELVTDAEAFLVPQEIEPIRLVVSTSTASSTMRVSPATYEMYRLAFAPTATSTVLNSAMRQGEIVVVEKGNVLVRHTDPSALPPSRYCTRPSVCVQEIPIESGKQQAINAAFFGGGVVYATREGGVFLAEADIRPAPVVAPLYSGRNVDFRIVNGHLIIKDGVALYEIVEL</sequence>
<evidence type="ECO:0000256" key="1">
    <source>
        <dbReference type="SAM" id="Phobius"/>
    </source>
</evidence>
<name>A0A1F6CP14_9BACT</name>
<proteinExistence type="predicted"/>
<dbReference type="AlphaFoldDB" id="A0A1F6CP14"/>